<reference evidence="2 3" key="1">
    <citation type="journal article" date="2018" name="Front. Plant Sci.">
        <title>Red Clover (Trifolium pratense) and Zigzag Clover (T. medium) - A Picture of Genomic Similarities and Differences.</title>
        <authorList>
            <person name="Dluhosova J."/>
            <person name="Istvanek J."/>
            <person name="Nedelnik J."/>
            <person name="Repkova J."/>
        </authorList>
    </citation>
    <scope>NUCLEOTIDE SEQUENCE [LARGE SCALE GENOMIC DNA]</scope>
    <source>
        <strain evidence="3">cv. 10/8</strain>
        <tissue evidence="2">Leaf</tissue>
    </source>
</reference>
<dbReference type="AlphaFoldDB" id="A0A392Q6L5"/>
<keyword evidence="3" id="KW-1185">Reference proteome</keyword>
<dbReference type="Proteomes" id="UP000265520">
    <property type="component" value="Unassembled WGS sequence"/>
</dbReference>
<evidence type="ECO:0000313" key="3">
    <source>
        <dbReference type="Proteomes" id="UP000265520"/>
    </source>
</evidence>
<feature type="non-terminal residue" evidence="2">
    <location>
        <position position="1"/>
    </location>
</feature>
<feature type="compositionally biased region" description="Polar residues" evidence="1">
    <location>
        <begin position="43"/>
        <end position="52"/>
    </location>
</feature>
<evidence type="ECO:0000313" key="2">
    <source>
        <dbReference type="EMBL" id="MCI19951.1"/>
    </source>
</evidence>
<evidence type="ECO:0000256" key="1">
    <source>
        <dbReference type="SAM" id="MobiDB-lite"/>
    </source>
</evidence>
<name>A0A392Q6L5_9FABA</name>
<dbReference type="EMBL" id="LXQA010117368">
    <property type="protein sequence ID" value="MCI19951.1"/>
    <property type="molecule type" value="Genomic_DNA"/>
</dbReference>
<proteinExistence type="predicted"/>
<protein>
    <submittedName>
        <fullName evidence="2">Auxin-responsive protein (Aux/IAA)</fullName>
    </submittedName>
</protein>
<accession>A0A392Q6L5</accession>
<comment type="caution">
    <text evidence="2">The sequence shown here is derived from an EMBL/GenBank/DDBJ whole genome shotgun (WGS) entry which is preliminary data.</text>
</comment>
<organism evidence="2 3">
    <name type="scientific">Trifolium medium</name>
    <dbReference type="NCBI Taxonomy" id="97028"/>
    <lineage>
        <taxon>Eukaryota</taxon>
        <taxon>Viridiplantae</taxon>
        <taxon>Streptophyta</taxon>
        <taxon>Embryophyta</taxon>
        <taxon>Tracheophyta</taxon>
        <taxon>Spermatophyta</taxon>
        <taxon>Magnoliopsida</taxon>
        <taxon>eudicotyledons</taxon>
        <taxon>Gunneridae</taxon>
        <taxon>Pentapetalae</taxon>
        <taxon>rosids</taxon>
        <taxon>fabids</taxon>
        <taxon>Fabales</taxon>
        <taxon>Fabaceae</taxon>
        <taxon>Papilionoideae</taxon>
        <taxon>50 kb inversion clade</taxon>
        <taxon>NPAAA clade</taxon>
        <taxon>Hologalegina</taxon>
        <taxon>IRL clade</taxon>
        <taxon>Trifolieae</taxon>
        <taxon>Trifolium</taxon>
    </lineage>
</organism>
<sequence>NLFSPKAKGGVGECNNQQNPFSAASVVKETVPHSPKPLHDNKPQISSPPSAK</sequence>
<feature type="region of interest" description="Disordered" evidence="1">
    <location>
        <begin position="1"/>
        <end position="52"/>
    </location>
</feature>